<evidence type="ECO:0000256" key="1">
    <source>
        <dbReference type="ARBA" id="ARBA00002442"/>
    </source>
</evidence>
<dbReference type="Proteomes" id="UP000683551">
    <property type="component" value="Chromosome"/>
</dbReference>
<dbReference type="GO" id="GO:0005886">
    <property type="term" value="C:plasma membrane"/>
    <property type="evidence" value="ECO:0007669"/>
    <property type="project" value="UniProtKB-SubCell"/>
</dbReference>
<accession>A0A9E6MW96</accession>
<dbReference type="OrthoDB" id="9815607at2"/>
<dbReference type="GO" id="GO:0017004">
    <property type="term" value="P:cytochrome complex assembly"/>
    <property type="evidence" value="ECO:0007669"/>
    <property type="project" value="UniProtKB-KW"/>
</dbReference>
<evidence type="ECO:0000256" key="5">
    <source>
        <dbReference type="ARBA" id="ARBA00022448"/>
    </source>
</evidence>
<evidence type="ECO:0000313" key="14">
    <source>
        <dbReference type="Proteomes" id="UP000683551"/>
    </source>
</evidence>
<gene>
    <name evidence="13" type="primary">ccmD</name>
    <name evidence="13" type="ORF">JZL65_12885</name>
</gene>
<reference evidence="13" key="1">
    <citation type="submission" date="2021-02" db="EMBL/GenBank/DDBJ databases">
        <title>Comparative genomics of Ferrovum myxofaciens strains, predominant extremophile bacteria forming large biofilm stalactites in acid mine ecosystems.</title>
        <authorList>
            <person name="Burkartova K."/>
            <person name="Ridl J."/>
            <person name="Pajer P."/>
            <person name="Falteisek L."/>
        </authorList>
    </citation>
    <scope>NUCLEOTIDE SEQUENCE</scope>
    <source>
        <strain evidence="13">MI1III</strain>
    </source>
</reference>
<evidence type="ECO:0000256" key="6">
    <source>
        <dbReference type="ARBA" id="ARBA00022475"/>
    </source>
</evidence>
<dbReference type="AlphaFoldDB" id="A0A9E6MW96"/>
<name>A0A9E6MW96_9PROT</name>
<keyword evidence="10 12" id="KW-1133">Transmembrane helix</keyword>
<comment type="subcellular location">
    <subcellularLocation>
        <location evidence="2 12">Cell inner membrane</location>
        <topology evidence="2 12">Single-pass membrane protein</topology>
    </subcellularLocation>
</comment>
<evidence type="ECO:0000256" key="10">
    <source>
        <dbReference type="ARBA" id="ARBA00022989"/>
    </source>
</evidence>
<dbReference type="RefSeq" id="WP_082783404.1">
    <property type="nucleotide sequence ID" value="NZ_CP053675.1"/>
</dbReference>
<evidence type="ECO:0000256" key="11">
    <source>
        <dbReference type="ARBA" id="ARBA00023136"/>
    </source>
</evidence>
<dbReference type="Pfam" id="PF04995">
    <property type="entry name" value="CcmD"/>
    <property type="match status" value="1"/>
</dbReference>
<comment type="similarity">
    <text evidence="3 12">Belongs to the CcmD/CycX/HelD family.</text>
</comment>
<keyword evidence="5 12" id="KW-0813">Transport</keyword>
<proteinExistence type="inferred from homology"/>
<keyword evidence="7 12" id="KW-0997">Cell inner membrane</keyword>
<organism evidence="13 14">
    <name type="scientific">Ferrovum myxofaciens</name>
    <dbReference type="NCBI Taxonomy" id="416213"/>
    <lineage>
        <taxon>Bacteria</taxon>
        <taxon>Pseudomonadati</taxon>
        <taxon>Pseudomonadota</taxon>
        <taxon>Betaproteobacteria</taxon>
        <taxon>Ferrovales</taxon>
        <taxon>Ferrovaceae</taxon>
        <taxon>Ferrovum</taxon>
    </lineage>
</organism>
<keyword evidence="9 12" id="KW-0201">Cytochrome c-type biogenesis</keyword>
<evidence type="ECO:0000313" key="13">
    <source>
        <dbReference type="EMBL" id="QWY77339.1"/>
    </source>
</evidence>
<dbReference type="InterPro" id="IPR007078">
    <property type="entry name" value="Haem_export_protD_CcmD"/>
</dbReference>
<keyword evidence="8 12" id="KW-0812">Transmembrane</keyword>
<evidence type="ECO:0000256" key="4">
    <source>
        <dbReference type="ARBA" id="ARBA00016461"/>
    </source>
</evidence>
<protein>
    <recommendedName>
        <fullName evidence="4 12">Heme exporter protein D</fullName>
    </recommendedName>
</protein>
<evidence type="ECO:0000256" key="8">
    <source>
        <dbReference type="ARBA" id="ARBA00022692"/>
    </source>
</evidence>
<comment type="function">
    <text evidence="1 12">Required for the export of heme to the periplasm for the biogenesis of c-type cytochromes.</text>
</comment>
<evidence type="ECO:0000256" key="12">
    <source>
        <dbReference type="RuleBase" id="RU363101"/>
    </source>
</evidence>
<evidence type="ECO:0000256" key="9">
    <source>
        <dbReference type="ARBA" id="ARBA00022748"/>
    </source>
</evidence>
<dbReference type="EMBL" id="CP071137">
    <property type="protein sequence ID" value="QWY77339.1"/>
    <property type="molecule type" value="Genomic_DNA"/>
</dbReference>
<evidence type="ECO:0000256" key="7">
    <source>
        <dbReference type="ARBA" id="ARBA00022519"/>
    </source>
</evidence>
<evidence type="ECO:0000256" key="2">
    <source>
        <dbReference type="ARBA" id="ARBA00004377"/>
    </source>
</evidence>
<dbReference type="GO" id="GO:0015886">
    <property type="term" value="P:heme transport"/>
    <property type="evidence" value="ECO:0007669"/>
    <property type="project" value="InterPro"/>
</dbReference>
<keyword evidence="6 12" id="KW-1003">Cell membrane</keyword>
<feature type="transmembrane region" description="Helical" evidence="12">
    <location>
        <begin position="15"/>
        <end position="37"/>
    </location>
</feature>
<sequence length="55" mass="6407">MQWTSLQDFLTMRGYGLYVWGSFGACALGMLIESLWVRQRLRTIQSRLPKQELNG</sequence>
<keyword evidence="11 12" id="KW-0472">Membrane</keyword>
<dbReference type="NCBIfam" id="TIGR03141">
    <property type="entry name" value="cytochro_ccmD"/>
    <property type="match status" value="1"/>
</dbReference>
<evidence type="ECO:0000256" key="3">
    <source>
        <dbReference type="ARBA" id="ARBA00008741"/>
    </source>
</evidence>